<sequence length="350" mass="39950">MKRLIVWLRHGALVIEWLLGVLWYLMTFWIPRKKAHPVADVYNAIHHPNGVYLFGRVMALRVMSAPKPEDGKWVNFKRMASNWFTLDFPNARVEVRMGERLITVRSNKEGYFELHDSCSEEIDEVEVSLPQHGYSAVVPLVGSQDCSPMVVISDVDDTLMETGSISMGKMLETTLFGNSLTRELVPGVSGIINELHEGGRHPVFYVTSSPWNLANFLKRVFQRAQLPTGGLFMTNWGLTPEQWLTPSHDVHKREAIDEVAGWYREARFVLLGDDSQRDPEIYAKALRDYGVERVCSILIRSVSGELRANEVRGHFEQINREFGDVAHVVDGADRMREILVEQKLIQESDE</sequence>
<keyword evidence="4" id="KW-1185">Reference proteome</keyword>
<dbReference type="InterPro" id="IPR036412">
    <property type="entry name" value="HAD-like_sf"/>
</dbReference>
<keyword evidence="1" id="KW-0472">Membrane</keyword>
<feature type="domain" description="Phosphatidate phosphatase APP1 catalytic" evidence="2">
    <location>
        <begin position="150"/>
        <end position="300"/>
    </location>
</feature>
<keyword evidence="1" id="KW-0812">Transmembrane</keyword>
<evidence type="ECO:0000313" key="3">
    <source>
        <dbReference type="EMBL" id="MFD2157925.1"/>
    </source>
</evidence>
<dbReference type="PANTHER" id="PTHR28208:SF3">
    <property type="entry name" value="PHOSPHATIDATE PHOSPHATASE APP1"/>
    <property type="match status" value="1"/>
</dbReference>
<protein>
    <submittedName>
        <fullName evidence="3">Phosphatase domain-containing protein</fullName>
    </submittedName>
</protein>
<dbReference type="EMBL" id="JBHUJB010000015">
    <property type="protein sequence ID" value="MFD2157925.1"/>
    <property type="molecule type" value="Genomic_DNA"/>
</dbReference>
<dbReference type="RefSeq" id="WP_377090141.1">
    <property type="nucleotide sequence ID" value="NZ_JBHSJL010000014.1"/>
</dbReference>
<evidence type="ECO:0000313" key="4">
    <source>
        <dbReference type="Proteomes" id="UP001597389"/>
    </source>
</evidence>
<gene>
    <name evidence="3" type="ORF">ACFSW8_03320</name>
</gene>
<dbReference type="PANTHER" id="PTHR28208">
    <property type="entry name" value="PHOSPHATIDATE PHOSPHATASE APP1"/>
    <property type="match status" value="1"/>
</dbReference>
<name>A0ABW4Z7N7_9BACT</name>
<accession>A0ABW4Z7N7</accession>
<comment type="caution">
    <text evidence="3">The sequence shown here is derived from an EMBL/GenBank/DDBJ whole genome shotgun (WGS) entry which is preliminary data.</text>
</comment>
<dbReference type="InterPro" id="IPR019236">
    <property type="entry name" value="APP1_cat"/>
</dbReference>
<organism evidence="3 4">
    <name type="scientific">Rubritalea tangerina</name>
    <dbReference type="NCBI Taxonomy" id="430798"/>
    <lineage>
        <taxon>Bacteria</taxon>
        <taxon>Pseudomonadati</taxon>
        <taxon>Verrucomicrobiota</taxon>
        <taxon>Verrucomicrobiia</taxon>
        <taxon>Verrucomicrobiales</taxon>
        <taxon>Rubritaleaceae</taxon>
        <taxon>Rubritalea</taxon>
    </lineage>
</organism>
<evidence type="ECO:0000256" key="1">
    <source>
        <dbReference type="SAM" id="Phobius"/>
    </source>
</evidence>
<dbReference type="InterPro" id="IPR052935">
    <property type="entry name" value="Mg2+_PAP"/>
</dbReference>
<dbReference type="SUPFAM" id="SSF56784">
    <property type="entry name" value="HAD-like"/>
    <property type="match status" value="1"/>
</dbReference>
<keyword evidence="1" id="KW-1133">Transmembrane helix</keyword>
<dbReference type="Pfam" id="PF09949">
    <property type="entry name" value="APP1_cat"/>
    <property type="match status" value="1"/>
</dbReference>
<proteinExistence type="predicted"/>
<feature type="transmembrane region" description="Helical" evidence="1">
    <location>
        <begin position="12"/>
        <end position="30"/>
    </location>
</feature>
<evidence type="ECO:0000259" key="2">
    <source>
        <dbReference type="Pfam" id="PF09949"/>
    </source>
</evidence>
<dbReference type="Proteomes" id="UP001597389">
    <property type="component" value="Unassembled WGS sequence"/>
</dbReference>
<reference evidence="4" key="1">
    <citation type="journal article" date="2019" name="Int. J. Syst. Evol. Microbiol.">
        <title>The Global Catalogue of Microorganisms (GCM) 10K type strain sequencing project: providing services to taxonomists for standard genome sequencing and annotation.</title>
        <authorList>
            <consortium name="The Broad Institute Genomics Platform"/>
            <consortium name="The Broad Institute Genome Sequencing Center for Infectious Disease"/>
            <person name="Wu L."/>
            <person name="Ma J."/>
        </authorList>
    </citation>
    <scope>NUCLEOTIDE SEQUENCE [LARGE SCALE GENOMIC DNA]</scope>
    <source>
        <strain evidence="4">CCUG 57942</strain>
    </source>
</reference>